<evidence type="ECO:0000256" key="1">
    <source>
        <dbReference type="ARBA" id="ARBA00004651"/>
    </source>
</evidence>
<dbReference type="InterPro" id="IPR006686">
    <property type="entry name" value="MscS_channel_CS"/>
</dbReference>
<dbReference type="Proteomes" id="UP000244446">
    <property type="component" value="Unassembled WGS sequence"/>
</dbReference>
<feature type="transmembrane region" description="Helical" evidence="8">
    <location>
        <begin position="264"/>
        <end position="286"/>
    </location>
</feature>
<evidence type="ECO:0000259" key="10">
    <source>
        <dbReference type="Pfam" id="PF12607"/>
    </source>
</evidence>
<protein>
    <submittedName>
        <fullName evidence="13">DUF3772 domain-containing protein</fullName>
    </submittedName>
</protein>
<dbReference type="PANTHER" id="PTHR30347">
    <property type="entry name" value="POTASSIUM CHANNEL RELATED"/>
    <property type="match status" value="1"/>
</dbReference>
<dbReference type="Pfam" id="PF00924">
    <property type="entry name" value="MS_channel_2nd"/>
    <property type="match status" value="1"/>
</dbReference>
<evidence type="ECO:0000313" key="14">
    <source>
        <dbReference type="Proteomes" id="UP000244446"/>
    </source>
</evidence>
<evidence type="ECO:0000256" key="5">
    <source>
        <dbReference type="ARBA" id="ARBA00022989"/>
    </source>
</evidence>
<feature type="domain" description="Mechanosensitive ion channel inner membrane" evidence="11">
    <location>
        <begin position="353"/>
        <end position="484"/>
    </location>
</feature>
<feature type="domain" description="Mechanosensitive ion channel MscS C-terminal" evidence="12">
    <location>
        <begin position="702"/>
        <end position="784"/>
    </location>
</feature>
<dbReference type="InterPro" id="IPR011066">
    <property type="entry name" value="MscS_channel_C_sf"/>
</dbReference>
<dbReference type="InterPro" id="IPR010920">
    <property type="entry name" value="LSM_dom_sf"/>
</dbReference>
<dbReference type="InterPro" id="IPR023408">
    <property type="entry name" value="MscS_beta-dom_sf"/>
</dbReference>
<comment type="caution">
    <text evidence="13">The sequence shown here is derived from an EMBL/GenBank/DDBJ whole genome shotgun (WGS) entry which is preliminary data.</text>
</comment>
<evidence type="ECO:0000256" key="4">
    <source>
        <dbReference type="ARBA" id="ARBA00022692"/>
    </source>
</evidence>
<dbReference type="Gene3D" id="3.30.70.100">
    <property type="match status" value="1"/>
</dbReference>
<feature type="transmembrane region" description="Helical" evidence="8">
    <location>
        <begin position="345"/>
        <end position="362"/>
    </location>
</feature>
<reference evidence="13 14" key="1">
    <citation type="submission" date="2018-04" db="EMBL/GenBank/DDBJ databases">
        <title>Pelagivirga bohaiensis gen. nov., sp. nov., a bacterium isolated from the Bohai Sea.</title>
        <authorList>
            <person name="Ji X."/>
        </authorList>
    </citation>
    <scope>NUCLEOTIDE SEQUENCE [LARGE SCALE GENOMIC DNA]</scope>
    <source>
        <strain evidence="13 14">BH-SD19</strain>
    </source>
</reference>
<feature type="transmembrane region" description="Helical" evidence="8">
    <location>
        <begin position="539"/>
        <end position="561"/>
    </location>
</feature>
<keyword evidence="6 8" id="KW-0472">Membrane</keyword>
<comment type="subcellular location">
    <subcellularLocation>
        <location evidence="1">Cell membrane</location>
        <topology evidence="1">Multi-pass membrane protein</topology>
    </subcellularLocation>
</comment>
<evidence type="ECO:0000259" key="11">
    <source>
        <dbReference type="Pfam" id="PF12794"/>
    </source>
</evidence>
<dbReference type="EMBL" id="QCYH01000002">
    <property type="protein sequence ID" value="PVA11005.1"/>
    <property type="molecule type" value="Genomic_DNA"/>
</dbReference>
<dbReference type="InterPro" id="IPR025692">
    <property type="entry name" value="MscS_IM_dom1"/>
</dbReference>
<dbReference type="InterPro" id="IPR011014">
    <property type="entry name" value="MscS_channel_TM-2"/>
</dbReference>
<keyword evidence="4 8" id="KW-0812">Transmembrane</keyword>
<dbReference type="Gene3D" id="2.30.30.60">
    <property type="match status" value="1"/>
</dbReference>
<feature type="transmembrane region" description="Helical" evidence="8">
    <location>
        <begin position="431"/>
        <end position="448"/>
    </location>
</feature>
<keyword evidence="14" id="KW-1185">Reference proteome</keyword>
<accession>A0A2T7G9B9</accession>
<dbReference type="GO" id="GO:0005886">
    <property type="term" value="C:plasma membrane"/>
    <property type="evidence" value="ECO:0007669"/>
    <property type="project" value="UniProtKB-SubCell"/>
</dbReference>
<dbReference type="InterPro" id="IPR052702">
    <property type="entry name" value="MscS-like_channel"/>
</dbReference>
<feature type="transmembrane region" description="Helical" evidence="8">
    <location>
        <begin position="582"/>
        <end position="605"/>
    </location>
</feature>
<feature type="transmembrane region" description="Helical" evidence="8">
    <location>
        <begin position="611"/>
        <end position="640"/>
    </location>
</feature>
<sequence length="842" mass="91276">MDAGRAALDPGRVRGMMALLRGLLLALTLAMLPVSAAMVSLAPTPAEAQQPPAAPDYDRWDTIAQRATSAIENQRASTSAFEDLRDQLAEWRSVFANAQGLNSNAIATLEAQLKALGPAPADGEATEAPEIASQRKALRDQLAELRAPVKQAELAYSKADEMIKSVDRIIRDRMSEELLERGPSPLNPAHWMAGVNAVANTFNKVRSEIADGAGSVSQRGDLMSKLPLALLLAALGLVLLVRGRFWAELLVRIVRPKSATSGRWIVGFLISLGEVIFPFVGLLMIIKAFDVGGLVSSQNSDLLKVLQTTVLIFLVTRWTAMRSFPRQDEDRLPLALEPEDRRAGRFYGGSLGVVMAAIHLIHNVANINGWTIEARVVVVFPVMLLAAFVLIRLARLLDRHTHATTEPEEDESDEPGTNGYRKQLVRLLSKLLVLVAVVAPTLAAIGYYKAAINLLTPSILSLILMAVLMILQGVIRELYTLAAREREGAGEDLVPMLAGFVMVLLSLPLFALIWGARVADLSELWVNFRRGITVGDLTLSPTIFLTLAIVFAIGFLVTRVIQGTLKNSLLPKTRIDTGGRDAIVSGVGYIGIFLAALIAVTSAGIDLSSLAIVAGALSVGIGFGLQNIVSNFVSGIILLIERPISQGDWIEVNGQHGTVREISVRSTRIETFDRSDLIIPNADLVSGTVTNYTKGSTVGRLVIKVGVAYGTDTRWVEGILREIARAHPMVLMNPEPSIIFSGIGTESFDFQVRLILRDINFVMNVTSDINHEIAERFAKEGIEMPYQQRDIWLRNPETLTGATRGGRRADEKDGGQDDAPPVYPPQRMDDADGDGGAGDADR</sequence>
<dbReference type="OrthoDB" id="9799209at2"/>
<evidence type="ECO:0000256" key="2">
    <source>
        <dbReference type="ARBA" id="ARBA00008017"/>
    </source>
</evidence>
<dbReference type="PANTHER" id="PTHR30347:SF1">
    <property type="entry name" value="MECHANOSENSITIVE CHANNEL MSCK"/>
    <property type="match status" value="1"/>
</dbReference>
<dbReference type="SUPFAM" id="SSF82861">
    <property type="entry name" value="Mechanosensitive channel protein MscS (YggB), transmembrane region"/>
    <property type="match status" value="1"/>
</dbReference>
<gene>
    <name evidence="13" type="ORF">DC366_04270</name>
</gene>
<feature type="region of interest" description="Disordered" evidence="7">
    <location>
        <begin position="795"/>
        <end position="842"/>
    </location>
</feature>
<comment type="similarity">
    <text evidence="2">Belongs to the MscS (TC 1.A.23) family.</text>
</comment>
<feature type="domain" description="Mechanosensitive ion channel MscS" evidence="9">
    <location>
        <begin position="627"/>
        <end position="694"/>
    </location>
</feature>
<evidence type="ECO:0000313" key="13">
    <source>
        <dbReference type="EMBL" id="PVA11005.1"/>
    </source>
</evidence>
<proteinExistence type="inferred from homology"/>
<evidence type="ECO:0000256" key="8">
    <source>
        <dbReference type="SAM" id="Phobius"/>
    </source>
</evidence>
<evidence type="ECO:0000256" key="3">
    <source>
        <dbReference type="ARBA" id="ARBA00022475"/>
    </source>
</evidence>
<dbReference type="Pfam" id="PF12794">
    <property type="entry name" value="MscS_TM"/>
    <property type="match status" value="1"/>
</dbReference>
<feature type="transmembrane region" description="Helical" evidence="8">
    <location>
        <begin position="454"/>
        <end position="475"/>
    </location>
</feature>
<evidence type="ECO:0000259" key="12">
    <source>
        <dbReference type="Pfam" id="PF21082"/>
    </source>
</evidence>
<dbReference type="Gene3D" id="1.10.287.1260">
    <property type="match status" value="1"/>
</dbReference>
<dbReference type="PROSITE" id="PS01246">
    <property type="entry name" value="UPF0003"/>
    <property type="match status" value="1"/>
</dbReference>
<feature type="transmembrane region" description="Helical" evidence="8">
    <location>
        <begin position="496"/>
        <end position="519"/>
    </location>
</feature>
<dbReference type="InterPro" id="IPR006685">
    <property type="entry name" value="MscS_channel_2nd"/>
</dbReference>
<dbReference type="AlphaFoldDB" id="A0A2T7G9B9"/>
<evidence type="ECO:0000256" key="7">
    <source>
        <dbReference type="SAM" id="MobiDB-lite"/>
    </source>
</evidence>
<evidence type="ECO:0000259" key="9">
    <source>
        <dbReference type="Pfam" id="PF00924"/>
    </source>
</evidence>
<dbReference type="GO" id="GO:0008381">
    <property type="term" value="F:mechanosensitive monoatomic ion channel activity"/>
    <property type="evidence" value="ECO:0007669"/>
    <property type="project" value="UniProtKB-ARBA"/>
</dbReference>
<keyword evidence="3" id="KW-1003">Cell membrane</keyword>
<dbReference type="InterPro" id="IPR022249">
    <property type="entry name" value="DUF3772"/>
</dbReference>
<organism evidence="13 14">
    <name type="scientific">Pelagivirga sediminicola</name>
    <dbReference type="NCBI Taxonomy" id="2170575"/>
    <lineage>
        <taxon>Bacteria</taxon>
        <taxon>Pseudomonadati</taxon>
        <taxon>Pseudomonadota</taxon>
        <taxon>Alphaproteobacteria</taxon>
        <taxon>Rhodobacterales</taxon>
        <taxon>Paracoccaceae</taxon>
        <taxon>Pelagivirga</taxon>
    </lineage>
</organism>
<name>A0A2T7G9B9_9RHOB</name>
<feature type="transmembrane region" description="Helical" evidence="8">
    <location>
        <begin position="374"/>
        <end position="394"/>
    </location>
</feature>
<dbReference type="Pfam" id="PF21082">
    <property type="entry name" value="MS_channel_3rd"/>
    <property type="match status" value="1"/>
</dbReference>
<keyword evidence="5 8" id="KW-1133">Transmembrane helix</keyword>
<dbReference type="Pfam" id="PF12607">
    <property type="entry name" value="DUF3772"/>
    <property type="match status" value="1"/>
</dbReference>
<dbReference type="SUPFAM" id="SSF82689">
    <property type="entry name" value="Mechanosensitive channel protein MscS (YggB), C-terminal domain"/>
    <property type="match status" value="1"/>
</dbReference>
<feature type="domain" description="DUF3772" evidence="10">
    <location>
        <begin position="149"/>
        <end position="202"/>
    </location>
</feature>
<feature type="transmembrane region" description="Helical" evidence="8">
    <location>
        <begin position="226"/>
        <end position="243"/>
    </location>
</feature>
<evidence type="ECO:0000256" key="6">
    <source>
        <dbReference type="ARBA" id="ARBA00023136"/>
    </source>
</evidence>
<dbReference type="SUPFAM" id="SSF50182">
    <property type="entry name" value="Sm-like ribonucleoproteins"/>
    <property type="match status" value="1"/>
</dbReference>
<dbReference type="InterPro" id="IPR049278">
    <property type="entry name" value="MS_channel_C"/>
</dbReference>